<dbReference type="InterPro" id="IPR013985">
    <property type="entry name" value="Ald_Fedxn_OxRdtase_dom3"/>
</dbReference>
<dbReference type="GO" id="GO:0016625">
    <property type="term" value="F:oxidoreductase activity, acting on the aldehyde or oxo group of donors, iron-sulfur protein as acceptor"/>
    <property type="evidence" value="ECO:0007669"/>
    <property type="project" value="InterPro"/>
</dbReference>
<evidence type="ECO:0000256" key="9">
    <source>
        <dbReference type="ARBA" id="ARBA00049934"/>
    </source>
</evidence>
<reference evidence="11" key="1">
    <citation type="journal article" date="1998" name="Int. J. Syst. Bacteriol. 48 Pt">
        <title>Thermococcus guaymasensis sp. nov. and Thermococcus aggregans sp. nov., two novel thermophilic archaea isolated from the Guaymas Basin hydrothermal vent site.</title>
        <authorList>
            <person name="Canganella F."/>
            <person name="Jones W.J."/>
            <person name="Gambacorta A."/>
            <person name="Antranikian G."/>
        </authorList>
    </citation>
    <scope>NUCLEOTIDE SEQUENCE</scope>
    <source>
        <strain evidence="11">TY</strain>
    </source>
</reference>
<dbReference type="GO" id="GO:0009055">
    <property type="term" value="F:electron transfer activity"/>
    <property type="evidence" value="ECO:0007669"/>
    <property type="project" value="InterPro"/>
</dbReference>
<dbReference type="InterPro" id="IPR013983">
    <property type="entry name" value="Ald_Fedxn_OxRdtase_N"/>
</dbReference>
<dbReference type="AlphaFoldDB" id="A0A9E7MXH6"/>
<evidence type="ECO:0000313" key="11">
    <source>
        <dbReference type="EMBL" id="USS40724.1"/>
    </source>
</evidence>
<keyword evidence="6" id="KW-0408">Iron</keyword>
<comment type="similarity">
    <text evidence="2">Belongs to the AOR/FOR family.</text>
</comment>
<comment type="cofactor">
    <cofactor evidence="1">
        <name>[4Fe-4S] cluster</name>
        <dbReference type="ChEBI" id="CHEBI:49883"/>
    </cofactor>
</comment>
<evidence type="ECO:0000256" key="3">
    <source>
        <dbReference type="ARBA" id="ARBA00022485"/>
    </source>
</evidence>
<dbReference type="InterPro" id="IPR036503">
    <property type="entry name" value="Ald_Fedxn_OxRdtase_N_sf"/>
</dbReference>
<evidence type="ECO:0000313" key="12">
    <source>
        <dbReference type="Proteomes" id="UP001055732"/>
    </source>
</evidence>
<dbReference type="PANTHER" id="PTHR30038">
    <property type="entry name" value="ALDEHYDE FERREDOXIN OXIDOREDUCTASE"/>
    <property type="match status" value="1"/>
</dbReference>
<dbReference type="SUPFAM" id="SSF56228">
    <property type="entry name" value="Aldehyde ferredoxin oxidoreductase, N-terminal domain"/>
    <property type="match status" value="1"/>
</dbReference>
<evidence type="ECO:0000256" key="7">
    <source>
        <dbReference type="ARBA" id="ARBA00023014"/>
    </source>
</evidence>
<dbReference type="RefSeq" id="WP_253304676.1">
    <property type="nucleotide sequence ID" value="NZ_CP099582.1"/>
</dbReference>
<evidence type="ECO:0000256" key="8">
    <source>
        <dbReference type="ARBA" id="ARBA00023245"/>
    </source>
</evidence>
<evidence type="ECO:0000256" key="6">
    <source>
        <dbReference type="ARBA" id="ARBA00023004"/>
    </source>
</evidence>
<dbReference type="Gene3D" id="1.10.569.10">
    <property type="entry name" value="Aldehyde Ferredoxin Oxidoreductase Protein, subunit A, domain 2"/>
    <property type="match status" value="1"/>
</dbReference>
<keyword evidence="12" id="KW-1185">Reference proteome</keyword>
<dbReference type="InterPro" id="IPR051919">
    <property type="entry name" value="W-dependent_AOR"/>
</dbReference>
<evidence type="ECO:0000256" key="2">
    <source>
        <dbReference type="ARBA" id="ARBA00011032"/>
    </source>
</evidence>
<keyword evidence="7" id="KW-0411">Iron-sulfur</keyword>
<evidence type="ECO:0000256" key="1">
    <source>
        <dbReference type="ARBA" id="ARBA00001966"/>
    </source>
</evidence>
<organism evidence="11 12">
    <name type="scientific">Thermococcus aggregans</name>
    <dbReference type="NCBI Taxonomy" id="110163"/>
    <lineage>
        <taxon>Archaea</taxon>
        <taxon>Methanobacteriati</taxon>
        <taxon>Methanobacteriota</taxon>
        <taxon>Thermococci</taxon>
        <taxon>Thermococcales</taxon>
        <taxon>Thermococcaceae</taxon>
        <taxon>Thermococcus</taxon>
    </lineage>
</organism>
<sequence length="621" mass="68896">MKGWWGRILRVDLTNNKVWVQEYPEEVAKNFIGGRGLAAWILWNEAKNVDPLGPENKLVFASGPFNGLPTPSGGKMVIAAKSPITGGYGDGNLGTMATVHLRKAGYDAIVVEGKAKKPVYLYIEDDNVSILSAEGLWGKTTFETEKELKEIHGKNVGVLSIGPGGENLVKYAVVISQEGRAAGRPGMGAVMGSKKLKAVVIKGTKEIPVADKEKLRELSQEAYDAILNSPGYPFWHRQGTMAAVEWTNENSALPTRNFSDGSFEFARSIDGYTMEGMKVKQRGCPYCNMPCGNVVLDADGQESELDYENVALLGSNLGIGKLNEVSVLNRIADEMGLDTISLGVSISYVMEAKEKGIIKDDDAPEFGDFKKAKQLALDIAYRRGELGNLAAEGVKVMSEKLGAKDFAMHVKGLEVSGYNCYIYPGMALAYGTSAIGAHHKEAWVIAWEIGTAPIEGEKAQKVEYKITYDPEKAAKVIELQRLRGGLFEMLTACRLPWVEIGLSLDYYPKLLEAITGVKYTWDDLYKAADRVYALIRAYWVREYNGNWSRGMDYPPERWFKEGLKSGPYKGQHLDKEKYDALLSEYYKLRGWDERGIPKKETLKELNLEFVIPELEKVTKLE</sequence>
<dbReference type="Gene3D" id="1.10.599.10">
    <property type="entry name" value="Aldehyde Ferredoxin Oxidoreductase Protein, subunit A, domain 3"/>
    <property type="match status" value="1"/>
</dbReference>
<dbReference type="InterPro" id="IPR013984">
    <property type="entry name" value="Ald_Fedxn_OxRdtase_dom2"/>
</dbReference>
<dbReference type="InterPro" id="IPR036021">
    <property type="entry name" value="Tungsten_al_ferr_oxy-like_C"/>
</dbReference>
<protein>
    <submittedName>
        <fullName evidence="11">Aldehyde ferredoxin oxidoreductase family protein</fullName>
    </submittedName>
</protein>
<keyword evidence="5" id="KW-0560">Oxidoreductase</keyword>
<dbReference type="Proteomes" id="UP001055732">
    <property type="component" value="Chromosome"/>
</dbReference>
<proteinExistence type="inferred from homology"/>
<gene>
    <name evidence="11" type="ORF">NF865_00335</name>
</gene>
<name>A0A9E7MXH6_THEAG</name>
<keyword evidence="4" id="KW-0479">Metal-binding</keyword>
<comment type="cofactor">
    <cofactor evidence="9">
        <name>tungstopterin</name>
        <dbReference type="ChEBI" id="CHEBI:30402"/>
    </cofactor>
</comment>
<evidence type="ECO:0000259" key="10">
    <source>
        <dbReference type="SMART" id="SM00790"/>
    </source>
</evidence>
<dbReference type="GO" id="GO:0046872">
    <property type="term" value="F:metal ion binding"/>
    <property type="evidence" value="ECO:0007669"/>
    <property type="project" value="UniProtKB-KW"/>
</dbReference>
<keyword evidence="3" id="KW-0004">4Fe-4S</keyword>
<keyword evidence="8" id="KW-0826">Tungsten</keyword>
<dbReference type="Pfam" id="PF02730">
    <property type="entry name" value="AFOR_N"/>
    <property type="match status" value="1"/>
</dbReference>
<dbReference type="InterPro" id="IPR001203">
    <property type="entry name" value="OxRdtase_Ald_Fedxn_C"/>
</dbReference>
<dbReference type="SUPFAM" id="SSF48310">
    <property type="entry name" value="Aldehyde ferredoxin oxidoreductase, C-terminal domains"/>
    <property type="match status" value="1"/>
</dbReference>
<evidence type="ECO:0000256" key="5">
    <source>
        <dbReference type="ARBA" id="ARBA00023002"/>
    </source>
</evidence>
<evidence type="ECO:0000256" key="4">
    <source>
        <dbReference type="ARBA" id="ARBA00022723"/>
    </source>
</evidence>
<dbReference type="KEGG" id="tagg:NF865_00335"/>
<reference evidence="11" key="2">
    <citation type="submission" date="2022-06" db="EMBL/GenBank/DDBJ databases">
        <authorList>
            <person name="Park Y.-J."/>
        </authorList>
    </citation>
    <scope>NUCLEOTIDE SEQUENCE</scope>
    <source>
        <strain evidence="11">TY</strain>
    </source>
</reference>
<dbReference type="SMART" id="SM00790">
    <property type="entry name" value="AFOR_N"/>
    <property type="match status" value="1"/>
</dbReference>
<dbReference type="PANTHER" id="PTHR30038:SF5">
    <property type="entry name" value="ALDEHYDE FERREDOXIN OXIDOREDUCTASE"/>
    <property type="match status" value="1"/>
</dbReference>
<feature type="domain" description="Aldehyde ferredoxin oxidoreductase N-terminal" evidence="10">
    <location>
        <begin position="4"/>
        <end position="205"/>
    </location>
</feature>
<dbReference type="GO" id="GO:0051539">
    <property type="term" value="F:4 iron, 4 sulfur cluster binding"/>
    <property type="evidence" value="ECO:0007669"/>
    <property type="project" value="UniProtKB-KW"/>
</dbReference>
<accession>A0A9E7MXH6</accession>
<dbReference type="EMBL" id="CP099582">
    <property type="protein sequence ID" value="USS40724.1"/>
    <property type="molecule type" value="Genomic_DNA"/>
</dbReference>
<dbReference type="Gene3D" id="3.60.9.10">
    <property type="entry name" value="Aldehyde ferredoxin oxidoreductase, N-terminal domain"/>
    <property type="match status" value="1"/>
</dbReference>
<dbReference type="Pfam" id="PF01314">
    <property type="entry name" value="AFOR_C"/>
    <property type="match status" value="1"/>
</dbReference>